<gene>
    <name evidence="8" type="ORF">ACFO3P_12370</name>
</gene>
<dbReference type="SMART" id="SM00091">
    <property type="entry name" value="PAS"/>
    <property type="match status" value="1"/>
</dbReference>
<dbReference type="CDD" id="cd00130">
    <property type="entry name" value="PAS"/>
    <property type="match status" value="1"/>
</dbReference>
<dbReference type="RefSeq" id="WP_193062479.1">
    <property type="nucleotide sequence ID" value="NZ_JBHSFT010000018.1"/>
</dbReference>
<evidence type="ECO:0000256" key="1">
    <source>
        <dbReference type="ARBA" id="ARBA00022741"/>
    </source>
</evidence>
<dbReference type="InterPro" id="IPR025944">
    <property type="entry name" value="Sigma_54_int_dom_CS"/>
</dbReference>
<dbReference type="PROSITE" id="PS00688">
    <property type="entry name" value="SIGMA54_INTERACT_3"/>
    <property type="match status" value="1"/>
</dbReference>
<sequence length="455" mass="52830">MLEHSIIEELINFYNHSFTIIDKHEKVIYWSDRASEIFNMEKSEVIGKDIKEIFAEDKLAILQTLRNNEVIEKKQHMATKSIYVNLKSVPIIIEGKVEGAIVSEIDVTEQKRQEEEIEQLKNQVSFLTDNVKQLKNEEHFKNIIFKSSIMENLKNQIKRAAKTNANILITGETGVGKELFAQSIHNSSETSGEFIPINCGAIPKHLFEAELFGYEKGAFTGANKEGNKGKLELARDGTLFLDEIGDMPLDMQVKFLRVLQERKYFRLGGKKEVSTHFRLVSATNKSISELLNSDDFRSDLLYRINVLNIHIPPLRERPDDIESLFYYYLYHLSKKYQTELRYADHSLLNNLRSYHWPGNVRELINVAERLVIFSNEDQLNNNIFDQYLVEVGQSDKTLSVPNLSENLNLKDYIHKVEAEYIKYIVDQNDHNIEKSSHDLGISRPTLYSKMRKFQF</sequence>
<dbReference type="Gene3D" id="3.30.450.20">
    <property type="entry name" value="PAS domain"/>
    <property type="match status" value="1"/>
</dbReference>
<feature type="domain" description="Sigma-54 factor interaction" evidence="6">
    <location>
        <begin position="143"/>
        <end position="372"/>
    </location>
</feature>
<protein>
    <submittedName>
        <fullName evidence="8">Sigma-54 interaction domain-containing protein</fullName>
    </submittedName>
</protein>
<dbReference type="SUPFAM" id="SSF46689">
    <property type="entry name" value="Homeodomain-like"/>
    <property type="match status" value="1"/>
</dbReference>
<dbReference type="CDD" id="cd00009">
    <property type="entry name" value="AAA"/>
    <property type="match status" value="1"/>
</dbReference>
<dbReference type="InterPro" id="IPR035965">
    <property type="entry name" value="PAS-like_dom_sf"/>
</dbReference>
<keyword evidence="9" id="KW-1185">Reference proteome</keyword>
<dbReference type="Pfam" id="PF02954">
    <property type="entry name" value="HTH_8"/>
    <property type="match status" value="1"/>
</dbReference>
<keyword evidence="1" id="KW-0547">Nucleotide-binding</keyword>
<dbReference type="PROSITE" id="PS00675">
    <property type="entry name" value="SIGMA54_INTERACT_1"/>
    <property type="match status" value="1"/>
</dbReference>
<dbReference type="InterPro" id="IPR027417">
    <property type="entry name" value="P-loop_NTPase"/>
</dbReference>
<evidence type="ECO:0000256" key="5">
    <source>
        <dbReference type="SAM" id="Coils"/>
    </source>
</evidence>
<dbReference type="InterPro" id="IPR003593">
    <property type="entry name" value="AAA+_ATPase"/>
</dbReference>
<organism evidence="8 9">
    <name type="scientific">Oceanobacillus aidingensis</name>
    <dbReference type="NCBI Taxonomy" id="645964"/>
    <lineage>
        <taxon>Bacteria</taxon>
        <taxon>Bacillati</taxon>
        <taxon>Bacillota</taxon>
        <taxon>Bacilli</taxon>
        <taxon>Bacillales</taxon>
        <taxon>Bacillaceae</taxon>
        <taxon>Oceanobacillus</taxon>
    </lineage>
</organism>
<evidence type="ECO:0000259" key="7">
    <source>
        <dbReference type="PROSITE" id="PS50112"/>
    </source>
</evidence>
<dbReference type="InterPro" id="IPR002197">
    <property type="entry name" value="HTH_Fis"/>
</dbReference>
<dbReference type="InterPro" id="IPR058031">
    <property type="entry name" value="AAA_lid_NorR"/>
</dbReference>
<dbReference type="InterPro" id="IPR002078">
    <property type="entry name" value="Sigma_54_int"/>
</dbReference>
<keyword evidence="4" id="KW-0804">Transcription</keyword>
<dbReference type="PANTHER" id="PTHR32071">
    <property type="entry name" value="TRANSCRIPTIONAL REGULATORY PROTEIN"/>
    <property type="match status" value="1"/>
</dbReference>
<dbReference type="Gene3D" id="1.10.10.60">
    <property type="entry name" value="Homeodomain-like"/>
    <property type="match status" value="1"/>
</dbReference>
<dbReference type="PROSITE" id="PS50045">
    <property type="entry name" value="SIGMA54_INTERACT_4"/>
    <property type="match status" value="1"/>
</dbReference>
<keyword evidence="5" id="KW-0175">Coiled coil</keyword>
<name>A0ABV9JZ32_9BACI</name>
<evidence type="ECO:0000313" key="9">
    <source>
        <dbReference type="Proteomes" id="UP001595988"/>
    </source>
</evidence>
<dbReference type="InterPro" id="IPR025662">
    <property type="entry name" value="Sigma_54_int_dom_ATP-bd_1"/>
</dbReference>
<evidence type="ECO:0000313" key="8">
    <source>
        <dbReference type="EMBL" id="MFC4662973.1"/>
    </source>
</evidence>
<dbReference type="Pfam" id="PF00158">
    <property type="entry name" value="Sigma54_activat"/>
    <property type="match status" value="1"/>
</dbReference>
<keyword evidence="2" id="KW-0067">ATP-binding</keyword>
<dbReference type="SMART" id="SM00382">
    <property type="entry name" value="AAA"/>
    <property type="match status" value="1"/>
</dbReference>
<evidence type="ECO:0000256" key="2">
    <source>
        <dbReference type="ARBA" id="ARBA00022840"/>
    </source>
</evidence>
<evidence type="ECO:0000259" key="6">
    <source>
        <dbReference type="PROSITE" id="PS50045"/>
    </source>
</evidence>
<dbReference type="PANTHER" id="PTHR32071:SF57">
    <property type="entry name" value="C4-DICARBOXYLATE TRANSPORT TRANSCRIPTIONAL REGULATORY PROTEIN DCTD"/>
    <property type="match status" value="1"/>
</dbReference>
<keyword evidence="3" id="KW-0805">Transcription regulation</keyword>
<dbReference type="Gene3D" id="3.40.50.300">
    <property type="entry name" value="P-loop containing nucleotide triphosphate hydrolases"/>
    <property type="match status" value="1"/>
</dbReference>
<accession>A0ABV9JZ32</accession>
<dbReference type="EMBL" id="JBHSFT010000018">
    <property type="protein sequence ID" value="MFC4662973.1"/>
    <property type="molecule type" value="Genomic_DNA"/>
</dbReference>
<evidence type="ECO:0000256" key="3">
    <source>
        <dbReference type="ARBA" id="ARBA00023015"/>
    </source>
</evidence>
<dbReference type="NCBIfam" id="TIGR00229">
    <property type="entry name" value="sensory_box"/>
    <property type="match status" value="1"/>
</dbReference>
<evidence type="ECO:0000256" key="4">
    <source>
        <dbReference type="ARBA" id="ARBA00023163"/>
    </source>
</evidence>
<dbReference type="Pfam" id="PF25601">
    <property type="entry name" value="AAA_lid_14"/>
    <property type="match status" value="1"/>
</dbReference>
<proteinExistence type="predicted"/>
<dbReference type="PROSITE" id="PS50112">
    <property type="entry name" value="PAS"/>
    <property type="match status" value="1"/>
</dbReference>
<dbReference type="Proteomes" id="UP001595988">
    <property type="component" value="Unassembled WGS sequence"/>
</dbReference>
<feature type="coiled-coil region" evidence="5">
    <location>
        <begin position="110"/>
        <end position="170"/>
    </location>
</feature>
<comment type="caution">
    <text evidence="8">The sequence shown here is derived from an EMBL/GenBank/DDBJ whole genome shotgun (WGS) entry which is preliminary data.</text>
</comment>
<feature type="domain" description="PAS" evidence="7">
    <location>
        <begin position="3"/>
        <end position="74"/>
    </location>
</feature>
<dbReference type="Pfam" id="PF13426">
    <property type="entry name" value="PAS_9"/>
    <property type="match status" value="1"/>
</dbReference>
<dbReference type="SUPFAM" id="SSF52540">
    <property type="entry name" value="P-loop containing nucleoside triphosphate hydrolases"/>
    <property type="match status" value="1"/>
</dbReference>
<dbReference type="InterPro" id="IPR009057">
    <property type="entry name" value="Homeodomain-like_sf"/>
</dbReference>
<reference evidence="9" key="1">
    <citation type="journal article" date="2019" name="Int. J. Syst. Evol. Microbiol.">
        <title>The Global Catalogue of Microorganisms (GCM) 10K type strain sequencing project: providing services to taxonomists for standard genome sequencing and annotation.</title>
        <authorList>
            <consortium name="The Broad Institute Genomics Platform"/>
            <consortium name="The Broad Institute Genome Sequencing Center for Infectious Disease"/>
            <person name="Wu L."/>
            <person name="Ma J."/>
        </authorList>
    </citation>
    <scope>NUCLEOTIDE SEQUENCE [LARGE SCALE GENOMIC DNA]</scope>
    <source>
        <strain evidence="9">CCUG 37257</strain>
    </source>
</reference>
<dbReference type="InterPro" id="IPR000014">
    <property type="entry name" value="PAS"/>
</dbReference>
<dbReference type="Gene3D" id="1.10.8.60">
    <property type="match status" value="1"/>
</dbReference>
<dbReference type="SUPFAM" id="SSF55785">
    <property type="entry name" value="PYP-like sensor domain (PAS domain)"/>
    <property type="match status" value="1"/>
</dbReference>